<dbReference type="InterPro" id="IPR000713">
    <property type="entry name" value="Mur_ligase_N"/>
</dbReference>
<evidence type="ECO:0000256" key="2">
    <source>
        <dbReference type="ARBA" id="ARBA00004752"/>
    </source>
</evidence>
<keyword evidence="11 14" id="KW-0131">Cell cycle</keyword>
<accession>A0ABR7XAP5</accession>
<evidence type="ECO:0000256" key="7">
    <source>
        <dbReference type="ARBA" id="ARBA00022741"/>
    </source>
</evidence>
<feature type="domain" description="Mur ligase N-terminal catalytic" evidence="15">
    <location>
        <begin position="9"/>
        <end position="112"/>
    </location>
</feature>
<dbReference type="SUPFAM" id="SSF53623">
    <property type="entry name" value="MurD-like peptide ligases, catalytic domain"/>
    <property type="match status" value="1"/>
</dbReference>
<dbReference type="EC" id="6.3.2.8" evidence="3 14"/>
<keyword evidence="12 14" id="KW-0961">Cell wall biogenesis/degradation</keyword>
<evidence type="ECO:0000256" key="8">
    <source>
        <dbReference type="ARBA" id="ARBA00022840"/>
    </source>
</evidence>
<keyword evidence="6 14" id="KW-0132">Cell division</keyword>
<keyword evidence="8 14" id="KW-0067">ATP-binding</keyword>
<dbReference type="InterPro" id="IPR036615">
    <property type="entry name" value="Mur_ligase_C_dom_sf"/>
</dbReference>
<evidence type="ECO:0000256" key="6">
    <source>
        <dbReference type="ARBA" id="ARBA00022618"/>
    </source>
</evidence>
<evidence type="ECO:0000256" key="4">
    <source>
        <dbReference type="ARBA" id="ARBA00022490"/>
    </source>
</evidence>
<dbReference type="Gene3D" id="3.40.50.720">
    <property type="entry name" value="NAD(P)-binding Rossmann-like Domain"/>
    <property type="match status" value="1"/>
</dbReference>
<comment type="subcellular location">
    <subcellularLocation>
        <location evidence="1 14">Cytoplasm</location>
    </subcellularLocation>
</comment>
<evidence type="ECO:0000256" key="10">
    <source>
        <dbReference type="ARBA" id="ARBA00022984"/>
    </source>
</evidence>
<evidence type="ECO:0000256" key="11">
    <source>
        <dbReference type="ARBA" id="ARBA00023306"/>
    </source>
</evidence>
<evidence type="ECO:0000256" key="12">
    <source>
        <dbReference type="ARBA" id="ARBA00023316"/>
    </source>
</evidence>
<feature type="binding site" evidence="14">
    <location>
        <begin position="120"/>
        <end position="126"/>
    </location>
    <ligand>
        <name>ATP</name>
        <dbReference type="ChEBI" id="CHEBI:30616"/>
    </ligand>
</feature>
<keyword evidence="7 14" id="KW-0547">Nucleotide-binding</keyword>
<comment type="catalytic activity">
    <reaction evidence="13 14">
        <text>UDP-N-acetyl-alpha-D-muramate + L-alanine + ATP = UDP-N-acetyl-alpha-D-muramoyl-L-alanine + ADP + phosphate + H(+)</text>
        <dbReference type="Rhea" id="RHEA:23372"/>
        <dbReference type="ChEBI" id="CHEBI:15378"/>
        <dbReference type="ChEBI" id="CHEBI:30616"/>
        <dbReference type="ChEBI" id="CHEBI:43474"/>
        <dbReference type="ChEBI" id="CHEBI:57972"/>
        <dbReference type="ChEBI" id="CHEBI:70757"/>
        <dbReference type="ChEBI" id="CHEBI:83898"/>
        <dbReference type="ChEBI" id="CHEBI:456216"/>
        <dbReference type="EC" id="6.3.2.8"/>
    </reaction>
</comment>
<evidence type="ECO:0000256" key="3">
    <source>
        <dbReference type="ARBA" id="ARBA00012211"/>
    </source>
</evidence>
<evidence type="ECO:0000259" key="15">
    <source>
        <dbReference type="Pfam" id="PF01225"/>
    </source>
</evidence>
<comment type="similarity">
    <text evidence="14">Belongs to the MurCDEF family.</text>
</comment>
<gene>
    <name evidence="14" type="primary">murC</name>
    <name evidence="18" type="ORF">IDJ75_20280</name>
</gene>
<dbReference type="RefSeq" id="WP_191177480.1">
    <property type="nucleotide sequence ID" value="NZ_JACWMW010000007.1"/>
</dbReference>
<feature type="domain" description="Mur ligase central" evidence="17">
    <location>
        <begin position="118"/>
        <end position="288"/>
    </location>
</feature>
<dbReference type="HAMAP" id="MF_00046">
    <property type="entry name" value="MurC"/>
    <property type="match status" value="1"/>
</dbReference>
<evidence type="ECO:0000256" key="9">
    <source>
        <dbReference type="ARBA" id="ARBA00022960"/>
    </source>
</evidence>
<dbReference type="EMBL" id="JACWMW010000007">
    <property type="protein sequence ID" value="MBD1387634.1"/>
    <property type="molecule type" value="Genomic_DNA"/>
</dbReference>
<dbReference type="InterPro" id="IPR013221">
    <property type="entry name" value="Mur_ligase_cen"/>
</dbReference>
<proteinExistence type="inferred from homology"/>
<dbReference type="SUPFAM" id="SSF51984">
    <property type="entry name" value="MurCD N-terminal domain"/>
    <property type="match status" value="1"/>
</dbReference>
<evidence type="ECO:0000256" key="14">
    <source>
        <dbReference type="HAMAP-Rule" id="MF_00046"/>
    </source>
</evidence>
<evidence type="ECO:0000256" key="1">
    <source>
        <dbReference type="ARBA" id="ARBA00004496"/>
    </source>
</evidence>
<feature type="domain" description="Mur ligase C-terminal" evidence="16">
    <location>
        <begin position="310"/>
        <end position="407"/>
    </location>
</feature>
<dbReference type="GO" id="GO:0008763">
    <property type="term" value="F:UDP-N-acetylmuramate-L-alanine ligase activity"/>
    <property type="evidence" value="ECO:0007669"/>
    <property type="project" value="UniProtKB-EC"/>
</dbReference>
<dbReference type="Proteomes" id="UP000618754">
    <property type="component" value="Unassembled WGS sequence"/>
</dbReference>
<evidence type="ECO:0000259" key="16">
    <source>
        <dbReference type="Pfam" id="PF02875"/>
    </source>
</evidence>
<keyword evidence="4 14" id="KW-0963">Cytoplasm</keyword>
<protein>
    <recommendedName>
        <fullName evidence="3 14">UDP-N-acetylmuramate--L-alanine ligase</fullName>
        <ecNumber evidence="3 14">6.3.2.8</ecNumber>
    </recommendedName>
    <alternativeName>
        <fullName evidence="14">UDP-N-acetylmuramoyl-L-alanine synthetase</fullName>
    </alternativeName>
</protein>
<evidence type="ECO:0000256" key="5">
    <source>
        <dbReference type="ARBA" id="ARBA00022598"/>
    </source>
</evidence>
<sequence length="451" mass="50402">MELNNIKRVYLVGIGGIGMSGLARYFHHLGCVVCGYDKTHTPLTDDLHNEGICVVFEDRQDWIPMSFQNNDEGTLIIYTPAIPKDSEILNYFRRKGFDLYKRSQVLGIISKSMYTIAVAGTHGKTTTSCMIAHILKDSGNNCSAFLGGISSNYQTNVLYGDNNIMVVEADEYDRSFLTLHPDIAIITSMDADHLDIYGDHSQLEESFKLFASQLKQGGTLIYHKGLPLGDGLTYAMNEQAQASATNVRIEEGNFYFDFNDGKTSIPNIKMGIAGLHNIENAVAAIEAALHVEVSADAIHEALGSFKGVKRRFEYIVKNDNHIYIDDYAHHPEELRAAITSVKRLYPNKKLTVIFQPHLFTRTRDFADGFAEVLDMADELLMLDIYPARELPIEGVDSEMILEKMHMANKRKCGKQESIDIVQNEMPELLLTVGAGDIDTLVLPLKQVLQNV</sequence>
<comment type="pathway">
    <text evidence="2 14">Cell wall biogenesis; peptidoglycan biosynthesis.</text>
</comment>
<evidence type="ECO:0000259" key="17">
    <source>
        <dbReference type="Pfam" id="PF08245"/>
    </source>
</evidence>
<dbReference type="InterPro" id="IPR036565">
    <property type="entry name" value="Mur-like_cat_sf"/>
</dbReference>
<organism evidence="18 19">
    <name type="scientific">Mucilaginibacter rigui</name>
    <dbReference type="NCBI Taxonomy" id="534635"/>
    <lineage>
        <taxon>Bacteria</taxon>
        <taxon>Pseudomonadati</taxon>
        <taxon>Bacteroidota</taxon>
        <taxon>Sphingobacteriia</taxon>
        <taxon>Sphingobacteriales</taxon>
        <taxon>Sphingobacteriaceae</taxon>
        <taxon>Mucilaginibacter</taxon>
    </lineage>
</organism>
<dbReference type="Pfam" id="PF01225">
    <property type="entry name" value="Mur_ligase"/>
    <property type="match status" value="1"/>
</dbReference>
<dbReference type="SUPFAM" id="SSF53244">
    <property type="entry name" value="MurD-like peptide ligases, peptide-binding domain"/>
    <property type="match status" value="1"/>
</dbReference>
<evidence type="ECO:0000313" key="18">
    <source>
        <dbReference type="EMBL" id="MBD1387634.1"/>
    </source>
</evidence>
<keyword evidence="5 14" id="KW-0436">Ligase</keyword>
<evidence type="ECO:0000313" key="19">
    <source>
        <dbReference type="Proteomes" id="UP000618754"/>
    </source>
</evidence>
<dbReference type="InterPro" id="IPR005758">
    <property type="entry name" value="UDP-N-AcMur_Ala_ligase_MurC"/>
</dbReference>
<keyword evidence="9 14" id="KW-0133">Cell shape</keyword>
<evidence type="ECO:0000256" key="13">
    <source>
        <dbReference type="ARBA" id="ARBA00047833"/>
    </source>
</evidence>
<dbReference type="PANTHER" id="PTHR43445">
    <property type="entry name" value="UDP-N-ACETYLMURAMATE--L-ALANINE LIGASE-RELATED"/>
    <property type="match status" value="1"/>
</dbReference>
<dbReference type="InterPro" id="IPR050061">
    <property type="entry name" value="MurCDEF_pg_biosynth"/>
</dbReference>
<dbReference type="Pfam" id="PF02875">
    <property type="entry name" value="Mur_ligase_C"/>
    <property type="match status" value="1"/>
</dbReference>
<keyword evidence="10 14" id="KW-0573">Peptidoglycan synthesis</keyword>
<dbReference type="Pfam" id="PF08245">
    <property type="entry name" value="Mur_ligase_M"/>
    <property type="match status" value="1"/>
</dbReference>
<keyword evidence="19" id="KW-1185">Reference proteome</keyword>
<comment type="caution">
    <text evidence="18">The sequence shown here is derived from an EMBL/GenBank/DDBJ whole genome shotgun (WGS) entry which is preliminary data.</text>
</comment>
<dbReference type="Gene3D" id="3.40.1190.10">
    <property type="entry name" value="Mur-like, catalytic domain"/>
    <property type="match status" value="1"/>
</dbReference>
<name>A0ABR7XAP5_9SPHI</name>
<dbReference type="NCBIfam" id="TIGR01082">
    <property type="entry name" value="murC"/>
    <property type="match status" value="1"/>
</dbReference>
<dbReference type="Gene3D" id="3.90.190.20">
    <property type="entry name" value="Mur ligase, C-terminal domain"/>
    <property type="match status" value="1"/>
</dbReference>
<dbReference type="InterPro" id="IPR004101">
    <property type="entry name" value="Mur_ligase_C"/>
</dbReference>
<dbReference type="PANTHER" id="PTHR43445:SF3">
    <property type="entry name" value="UDP-N-ACETYLMURAMATE--L-ALANINE LIGASE"/>
    <property type="match status" value="1"/>
</dbReference>
<comment type="function">
    <text evidence="14">Cell wall formation.</text>
</comment>
<reference evidence="18 19" key="1">
    <citation type="submission" date="2020-09" db="EMBL/GenBank/DDBJ databases">
        <title>Novel species of Mucilaginibacter isolated from a glacier on the Tibetan Plateau.</title>
        <authorList>
            <person name="Liu Q."/>
            <person name="Xin Y.-H."/>
        </authorList>
    </citation>
    <scope>NUCLEOTIDE SEQUENCE [LARGE SCALE GENOMIC DNA]</scope>
    <source>
        <strain evidence="18 19">CGMCC 1.13878</strain>
    </source>
</reference>